<comment type="caution">
    <text evidence="1">The sequence shown here is derived from an EMBL/GenBank/DDBJ whole genome shotgun (WGS) entry which is preliminary data.</text>
</comment>
<dbReference type="PANTHER" id="PTHR43481:SF4">
    <property type="entry name" value="GLYCEROL-1-PHOSPHATE PHOSPHOHYDROLASE 1-RELATED"/>
    <property type="match status" value="1"/>
</dbReference>
<sequence length="208" mass="22209">MAAGWRAFREVALEVDLTAYRALIMDWDGTLVDSQPLNYTAMAAASLCHGHVLDRRWYQVRLGTSGEELLAELGVPEALVPEVLAECGRRIIREVGTLRTYPVVVDLVRQARDKGLRCAVASGGGGAVVRAGLDATGLAPLFDAVVTREAVERGKPAPDLFLEAARVLGVAPERCVVVEDAEEGLAAARAAGMAAVDVRRWVTSAFTP</sequence>
<evidence type="ECO:0000313" key="1">
    <source>
        <dbReference type="EMBL" id="RKN09093.1"/>
    </source>
</evidence>
<dbReference type="Pfam" id="PF00702">
    <property type="entry name" value="Hydrolase"/>
    <property type="match status" value="1"/>
</dbReference>
<dbReference type="NCBIfam" id="TIGR01509">
    <property type="entry name" value="HAD-SF-IA-v3"/>
    <property type="match status" value="1"/>
</dbReference>
<reference evidence="3 4" key="1">
    <citation type="submission" date="2018-09" db="EMBL/GenBank/DDBJ databases">
        <title>Streptomyces sp. nov. DS1-2, an endophytic actinomycete isolated from roots of Dendrobium scabrilingue.</title>
        <authorList>
            <person name="Kuncharoen N."/>
            <person name="Kudo T."/>
            <person name="Ohkuma M."/>
            <person name="Yuki M."/>
            <person name="Tanasupawat S."/>
        </authorList>
    </citation>
    <scope>NUCLEOTIDE SEQUENCE [LARGE SCALE GENOMIC DNA]</scope>
    <source>
        <strain evidence="1 4">AZ1-7</strain>
        <strain evidence="2 3">DS1-2</strain>
    </source>
</reference>
<name>A0A3A9W9R0_9ACTN</name>
<proteinExistence type="predicted"/>
<dbReference type="InterPro" id="IPR036412">
    <property type="entry name" value="HAD-like_sf"/>
</dbReference>
<dbReference type="AlphaFoldDB" id="A0A3A9W9R0"/>
<organism evidence="1 4">
    <name type="scientific">Streptomyces radicis</name>
    <dbReference type="NCBI Taxonomy" id="1750517"/>
    <lineage>
        <taxon>Bacteria</taxon>
        <taxon>Bacillati</taxon>
        <taxon>Actinomycetota</taxon>
        <taxon>Actinomycetes</taxon>
        <taxon>Kitasatosporales</taxon>
        <taxon>Streptomycetaceae</taxon>
        <taxon>Streptomyces</taxon>
    </lineage>
</organism>
<dbReference type="InterPro" id="IPR023198">
    <property type="entry name" value="PGP-like_dom2"/>
</dbReference>
<dbReference type="EMBL" id="RBDY01000009">
    <property type="protein sequence ID" value="RKN22716.1"/>
    <property type="molecule type" value="Genomic_DNA"/>
</dbReference>
<dbReference type="InterPro" id="IPR023214">
    <property type="entry name" value="HAD_sf"/>
</dbReference>
<dbReference type="InterPro" id="IPR051806">
    <property type="entry name" value="HAD-like_SPP"/>
</dbReference>
<dbReference type="Proteomes" id="UP000268652">
    <property type="component" value="Unassembled WGS sequence"/>
</dbReference>
<gene>
    <name evidence="2" type="ORF">D7318_14245</name>
    <name evidence="1" type="ORF">D7319_14310</name>
</gene>
<dbReference type="Gene3D" id="1.10.150.240">
    <property type="entry name" value="Putative phosphatase, domain 2"/>
    <property type="match status" value="1"/>
</dbReference>
<dbReference type="PRINTS" id="PR00413">
    <property type="entry name" value="HADHALOGNASE"/>
</dbReference>
<dbReference type="GO" id="GO:0050308">
    <property type="term" value="F:sugar-phosphatase activity"/>
    <property type="evidence" value="ECO:0007669"/>
    <property type="project" value="TreeGrafter"/>
</dbReference>
<dbReference type="SUPFAM" id="SSF56784">
    <property type="entry name" value="HAD-like"/>
    <property type="match status" value="1"/>
</dbReference>
<dbReference type="OrthoDB" id="9812856at2"/>
<dbReference type="Gene3D" id="3.40.50.1000">
    <property type="entry name" value="HAD superfamily/HAD-like"/>
    <property type="match status" value="1"/>
</dbReference>
<dbReference type="InterPro" id="IPR006439">
    <property type="entry name" value="HAD-SF_hydro_IA"/>
</dbReference>
<evidence type="ECO:0000313" key="2">
    <source>
        <dbReference type="EMBL" id="RKN22716.1"/>
    </source>
</evidence>
<evidence type="ECO:0000313" key="4">
    <source>
        <dbReference type="Proteomes" id="UP000275024"/>
    </source>
</evidence>
<dbReference type="SFLD" id="SFLDG01129">
    <property type="entry name" value="C1.5:_HAD__Beta-PGM__Phosphata"/>
    <property type="match status" value="1"/>
</dbReference>
<evidence type="ECO:0000313" key="3">
    <source>
        <dbReference type="Proteomes" id="UP000268652"/>
    </source>
</evidence>
<dbReference type="SFLD" id="SFLDS00003">
    <property type="entry name" value="Haloacid_Dehalogenase"/>
    <property type="match status" value="1"/>
</dbReference>
<accession>A0A3A9W9R0</accession>
<dbReference type="Proteomes" id="UP000275024">
    <property type="component" value="Unassembled WGS sequence"/>
</dbReference>
<keyword evidence="3" id="KW-1185">Reference proteome</keyword>
<dbReference type="PANTHER" id="PTHR43481">
    <property type="entry name" value="FRUCTOSE-1-PHOSPHATE PHOSPHATASE"/>
    <property type="match status" value="1"/>
</dbReference>
<protein>
    <submittedName>
        <fullName evidence="1">HAD family phosphatase</fullName>
    </submittedName>
</protein>
<dbReference type="EMBL" id="RBDX01000009">
    <property type="protein sequence ID" value="RKN09093.1"/>
    <property type="molecule type" value="Genomic_DNA"/>
</dbReference>